<keyword evidence="2" id="KW-0238">DNA-binding</keyword>
<dbReference type="Gene3D" id="1.10.10.10">
    <property type="entry name" value="Winged helix-like DNA-binding domain superfamily/Winged helix DNA-binding domain"/>
    <property type="match status" value="1"/>
</dbReference>
<dbReference type="InterPro" id="IPR018490">
    <property type="entry name" value="cNMP-bd_dom_sf"/>
</dbReference>
<dbReference type="CDD" id="cd00038">
    <property type="entry name" value="CAP_ED"/>
    <property type="match status" value="1"/>
</dbReference>
<dbReference type="PROSITE" id="PS50042">
    <property type="entry name" value="CNMP_BINDING_3"/>
    <property type="match status" value="1"/>
</dbReference>
<evidence type="ECO:0000313" key="6">
    <source>
        <dbReference type="EMBL" id="KXI14166.1"/>
    </source>
</evidence>
<feature type="domain" description="Cyclic nucleotide-binding" evidence="4">
    <location>
        <begin position="9"/>
        <end position="79"/>
    </location>
</feature>
<dbReference type="InterPro" id="IPR000595">
    <property type="entry name" value="cNMP-bd_dom"/>
</dbReference>
<dbReference type="Pfam" id="PF00027">
    <property type="entry name" value="cNMP_binding"/>
    <property type="match status" value="1"/>
</dbReference>
<dbReference type="Gene3D" id="2.60.120.10">
    <property type="entry name" value="Jelly Rolls"/>
    <property type="match status" value="1"/>
</dbReference>
<dbReference type="InterPro" id="IPR036388">
    <property type="entry name" value="WH-like_DNA-bd_sf"/>
</dbReference>
<proteinExistence type="predicted"/>
<name>A0A135YXN7_9FIRM</name>
<feature type="domain" description="HTH crp-type" evidence="5">
    <location>
        <begin position="142"/>
        <end position="216"/>
    </location>
</feature>
<dbReference type="RefSeq" id="WP_061101630.1">
    <property type="nucleotide sequence ID" value="NZ_JADMXM010000005.1"/>
</dbReference>
<sequence>MIEIKDIGVFEGISDSTLERIYELSDEICLKKNRSLYMDREKLDYVYFLLEGMVTLSKCNENGESRIIFTLKPGDMINQPIMRKNTSAVECWGFENSKIMRIKFEDFDSIMQSDYTLARNCILYMENRIRRLYRQLKNSVTSNLDKRLAAKLYRLALEHGMDQEDGLVLISIDLSVTYIARTMGCQRESLSRALKILLERGIVKRKGKKFYVNMKDTERYFKA</sequence>
<dbReference type="SUPFAM" id="SSF51206">
    <property type="entry name" value="cAMP-binding domain-like"/>
    <property type="match status" value="1"/>
</dbReference>
<dbReference type="GO" id="GO:0005829">
    <property type="term" value="C:cytosol"/>
    <property type="evidence" value="ECO:0007669"/>
    <property type="project" value="TreeGrafter"/>
</dbReference>
<evidence type="ECO:0000256" key="2">
    <source>
        <dbReference type="ARBA" id="ARBA00023125"/>
    </source>
</evidence>
<dbReference type="PANTHER" id="PTHR24567">
    <property type="entry name" value="CRP FAMILY TRANSCRIPTIONAL REGULATORY PROTEIN"/>
    <property type="match status" value="1"/>
</dbReference>
<dbReference type="SMART" id="SM00100">
    <property type="entry name" value="cNMP"/>
    <property type="match status" value="1"/>
</dbReference>
<reference evidence="6 7" key="1">
    <citation type="submission" date="2016-02" db="EMBL/GenBank/DDBJ databases">
        <authorList>
            <person name="Wen L."/>
            <person name="He K."/>
            <person name="Yang H."/>
        </authorList>
    </citation>
    <scope>NUCLEOTIDE SEQUENCE [LARGE SCALE GENOMIC DNA]</scope>
    <source>
        <strain evidence="6 7">MJR8628A</strain>
    </source>
</reference>
<evidence type="ECO:0000256" key="1">
    <source>
        <dbReference type="ARBA" id="ARBA00023015"/>
    </source>
</evidence>
<comment type="caution">
    <text evidence="6">The sequence shown here is derived from an EMBL/GenBank/DDBJ whole genome shotgun (WGS) entry which is preliminary data.</text>
</comment>
<dbReference type="GO" id="GO:0003700">
    <property type="term" value="F:DNA-binding transcription factor activity"/>
    <property type="evidence" value="ECO:0007669"/>
    <property type="project" value="TreeGrafter"/>
</dbReference>
<dbReference type="PATRIC" id="fig|1261.5.peg.340"/>
<dbReference type="EMBL" id="LSQZ01000013">
    <property type="protein sequence ID" value="KXI14166.1"/>
    <property type="molecule type" value="Genomic_DNA"/>
</dbReference>
<evidence type="ECO:0000259" key="5">
    <source>
        <dbReference type="PROSITE" id="PS51063"/>
    </source>
</evidence>
<dbReference type="PANTHER" id="PTHR24567:SF74">
    <property type="entry name" value="HTH-TYPE TRANSCRIPTIONAL REGULATOR ARCR"/>
    <property type="match status" value="1"/>
</dbReference>
<dbReference type="InterPro" id="IPR050397">
    <property type="entry name" value="Env_Response_Regulators"/>
</dbReference>
<evidence type="ECO:0000256" key="3">
    <source>
        <dbReference type="ARBA" id="ARBA00023163"/>
    </source>
</evidence>
<dbReference type="InterPro" id="IPR036390">
    <property type="entry name" value="WH_DNA-bd_sf"/>
</dbReference>
<dbReference type="STRING" id="1261.HMPREF3195_00335"/>
<evidence type="ECO:0000259" key="4">
    <source>
        <dbReference type="PROSITE" id="PS50042"/>
    </source>
</evidence>
<dbReference type="PROSITE" id="PS51063">
    <property type="entry name" value="HTH_CRP_2"/>
    <property type="match status" value="1"/>
</dbReference>
<keyword evidence="3" id="KW-0804">Transcription</keyword>
<dbReference type="InterPro" id="IPR014710">
    <property type="entry name" value="RmlC-like_jellyroll"/>
</dbReference>
<accession>A0A135YXN7</accession>
<dbReference type="AlphaFoldDB" id="A0A135YXN7"/>
<dbReference type="SMART" id="SM00419">
    <property type="entry name" value="HTH_CRP"/>
    <property type="match status" value="1"/>
</dbReference>
<evidence type="ECO:0000313" key="7">
    <source>
        <dbReference type="Proteomes" id="UP000070326"/>
    </source>
</evidence>
<dbReference type="GO" id="GO:0003677">
    <property type="term" value="F:DNA binding"/>
    <property type="evidence" value="ECO:0007669"/>
    <property type="project" value="UniProtKB-KW"/>
</dbReference>
<dbReference type="eggNOG" id="COG0664">
    <property type="taxonomic scope" value="Bacteria"/>
</dbReference>
<gene>
    <name evidence="6" type="ORF">HMPREF3195_00335</name>
</gene>
<dbReference type="Proteomes" id="UP000070326">
    <property type="component" value="Unassembled WGS sequence"/>
</dbReference>
<dbReference type="InterPro" id="IPR012318">
    <property type="entry name" value="HTH_CRP"/>
</dbReference>
<dbReference type="SUPFAM" id="SSF46785">
    <property type="entry name" value="Winged helix' DNA-binding domain"/>
    <property type="match status" value="1"/>
</dbReference>
<keyword evidence="1" id="KW-0805">Transcription regulation</keyword>
<organism evidence="6 7">
    <name type="scientific">Peptostreptococcus anaerobius</name>
    <dbReference type="NCBI Taxonomy" id="1261"/>
    <lineage>
        <taxon>Bacteria</taxon>
        <taxon>Bacillati</taxon>
        <taxon>Bacillota</taxon>
        <taxon>Clostridia</taxon>
        <taxon>Peptostreptococcales</taxon>
        <taxon>Peptostreptococcaceae</taxon>
        <taxon>Peptostreptococcus</taxon>
    </lineage>
</organism>
<dbReference type="Pfam" id="PF13545">
    <property type="entry name" value="HTH_Crp_2"/>
    <property type="match status" value="1"/>
</dbReference>
<protein>
    <submittedName>
        <fullName evidence="6">Cyclic nucleotide-binding domain protein</fullName>
    </submittedName>
</protein>